<gene>
    <name evidence="1" type="ORF">R1flu_002543</name>
</gene>
<sequence>MVASKALKSRAKHTLGQNSACGSIPRFETRDLSTHVSRQVARCSNFEKFLCFSFHRHLKLDPCRRKTFFTELHRGASGAGSGKTLTPHLLRTLQSAGFGLHSSLRILPAFNRQLVRLLQLLE</sequence>
<name>A0ABD1Y6P1_9MARC</name>
<dbReference type="EMBL" id="JBHFFA010000006">
    <property type="protein sequence ID" value="KAL2622338.1"/>
    <property type="molecule type" value="Genomic_DNA"/>
</dbReference>
<organism evidence="1 2">
    <name type="scientific">Riccia fluitans</name>
    <dbReference type="NCBI Taxonomy" id="41844"/>
    <lineage>
        <taxon>Eukaryota</taxon>
        <taxon>Viridiplantae</taxon>
        <taxon>Streptophyta</taxon>
        <taxon>Embryophyta</taxon>
        <taxon>Marchantiophyta</taxon>
        <taxon>Marchantiopsida</taxon>
        <taxon>Marchantiidae</taxon>
        <taxon>Marchantiales</taxon>
        <taxon>Ricciaceae</taxon>
        <taxon>Riccia</taxon>
    </lineage>
</organism>
<dbReference type="Proteomes" id="UP001605036">
    <property type="component" value="Unassembled WGS sequence"/>
</dbReference>
<accession>A0ABD1Y6P1</accession>
<protein>
    <submittedName>
        <fullName evidence="1">Uncharacterized protein</fullName>
    </submittedName>
</protein>
<dbReference type="AlphaFoldDB" id="A0ABD1Y6P1"/>
<evidence type="ECO:0000313" key="2">
    <source>
        <dbReference type="Proteomes" id="UP001605036"/>
    </source>
</evidence>
<proteinExistence type="predicted"/>
<reference evidence="1 2" key="1">
    <citation type="submission" date="2024-09" db="EMBL/GenBank/DDBJ databases">
        <title>Chromosome-scale assembly of Riccia fluitans.</title>
        <authorList>
            <person name="Paukszto L."/>
            <person name="Sawicki J."/>
            <person name="Karawczyk K."/>
            <person name="Piernik-Szablinska J."/>
            <person name="Szczecinska M."/>
            <person name="Mazdziarz M."/>
        </authorList>
    </citation>
    <scope>NUCLEOTIDE SEQUENCE [LARGE SCALE GENOMIC DNA]</scope>
    <source>
        <strain evidence="1">Rf_01</strain>
        <tissue evidence="1">Aerial parts of the thallus</tissue>
    </source>
</reference>
<evidence type="ECO:0000313" key="1">
    <source>
        <dbReference type="EMBL" id="KAL2622338.1"/>
    </source>
</evidence>
<comment type="caution">
    <text evidence="1">The sequence shown here is derived from an EMBL/GenBank/DDBJ whole genome shotgun (WGS) entry which is preliminary data.</text>
</comment>
<keyword evidence="2" id="KW-1185">Reference proteome</keyword>